<keyword evidence="1" id="KW-1133">Transmembrane helix</keyword>
<feature type="transmembrane region" description="Helical" evidence="1">
    <location>
        <begin position="417"/>
        <end position="434"/>
    </location>
</feature>
<feature type="transmembrane region" description="Helical" evidence="1">
    <location>
        <begin position="388"/>
        <end position="410"/>
    </location>
</feature>
<dbReference type="NCBIfam" id="NF008712">
    <property type="entry name" value="PRK11715.1-1"/>
    <property type="match status" value="1"/>
</dbReference>
<dbReference type="PIRSF" id="PIRSF004548">
    <property type="entry name" value="CreD"/>
    <property type="match status" value="1"/>
</dbReference>
<dbReference type="Pfam" id="PF06123">
    <property type="entry name" value="CreD"/>
    <property type="match status" value="1"/>
</dbReference>
<dbReference type="EMBL" id="CP133720">
    <property type="protein sequence ID" value="WMW80729.1"/>
    <property type="molecule type" value="Genomic_DNA"/>
</dbReference>
<evidence type="ECO:0000256" key="1">
    <source>
        <dbReference type="SAM" id="Phobius"/>
    </source>
</evidence>
<proteinExistence type="predicted"/>
<dbReference type="InterPro" id="IPR010364">
    <property type="entry name" value="Uncharacterised_IM_CreD"/>
</dbReference>
<dbReference type="RefSeq" id="WP_309482220.1">
    <property type="nucleotide sequence ID" value="NZ_CP133720.1"/>
</dbReference>
<dbReference type="PANTHER" id="PTHR30092">
    <property type="entry name" value="INNER MEMBRANE PROTEIN CRED"/>
    <property type="match status" value="1"/>
</dbReference>
<sequence>MQKTLFLKVMSILLLMAVILVPLLMIEGTINSRIFFRAEAVRSIAEDSVSNQTLIGPLFIIPYTETYQEEQIEEASKQKIMRTLKLNRLIYVFPNELELSANMETAQRYRGMHKVLVYSGQHTIKGDFEIPSLDSISHEKPNSHITIGEPYVSLGLSDTRGLKNVPNIALNGNRYEFKQNSRLEQLQHGLHAPVTLSQLKQGEKMAFDLSLLIDGIEQMAFVPIGKNNQFTVQSKWQHPQFFGRFLPSAKQNERKIGENGFDVTWNISSLSSNAQQQILASDCCVATTPKGAERSDANASAEYTAAAQGVRQIDSFGVAFIEPINAYSQTARATKYGLLFVALTFAAFFLFEVLKQLRIHPVQYILVGLALVIFFLLLLSLSEHIAFIKAYLIASGACISLIAFYLAHVLQSWKRGLGFGFALSVLYGVLYGLLQSENNALIMGSTLLFAVLAAIMLITRKVDWYQIGKSNEAPLNL</sequence>
<keyword evidence="3" id="KW-1185">Reference proteome</keyword>
<feature type="transmembrane region" description="Helical" evidence="1">
    <location>
        <begin position="440"/>
        <end position="459"/>
    </location>
</feature>
<evidence type="ECO:0000313" key="2">
    <source>
        <dbReference type="EMBL" id="WMW80729.1"/>
    </source>
</evidence>
<evidence type="ECO:0000313" key="3">
    <source>
        <dbReference type="Proteomes" id="UP001181355"/>
    </source>
</evidence>
<keyword evidence="1" id="KW-0812">Transmembrane</keyword>
<accession>A0ABY9RHN2</accession>
<reference evidence="2" key="1">
    <citation type="submission" date="2023-09" db="EMBL/GenBank/DDBJ databases">
        <title>Undibacterium sp. 20NA77.5 isolated from freshwater.</title>
        <authorList>
            <person name="Le V."/>
            <person name="Ko S.-R."/>
            <person name="Ahn C.-Y."/>
            <person name="Oh H.-M."/>
        </authorList>
    </citation>
    <scope>NUCLEOTIDE SEQUENCE</scope>
    <source>
        <strain evidence="2">20NA77.5</strain>
    </source>
</reference>
<feature type="transmembrane region" description="Helical" evidence="1">
    <location>
        <begin position="336"/>
        <end position="354"/>
    </location>
</feature>
<gene>
    <name evidence="2" type="primary">creD</name>
    <name evidence="2" type="ORF">RF679_00275</name>
</gene>
<feature type="transmembrane region" description="Helical" evidence="1">
    <location>
        <begin position="361"/>
        <end position="382"/>
    </location>
</feature>
<protein>
    <submittedName>
        <fullName evidence="2">Cell envelope integrity protein CreD</fullName>
    </submittedName>
</protein>
<dbReference type="Proteomes" id="UP001181355">
    <property type="component" value="Chromosome"/>
</dbReference>
<name>A0ABY9RHN2_9BURK</name>
<keyword evidence="1" id="KW-0472">Membrane</keyword>
<organism evidence="2 3">
    <name type="scientific">Undibacterium cyanobacteriorum</name>
    <dbReference type="NCBI Taxonomy" id="3073561"/>
    <lineage>
        <taxon>Bacteria</taxon>
        <taxon>Pseudomonadati</taxon>
        <taxon>Pseudomonadota</taxon>
        <taxon>Betaproteobacteria</taxon>
        <taxon>Burkholderiales</taxon>
        <taxon>Oxalobacteraceae</taxon>
        <taxon>Undibacterium</taxon>
    </lineage>
</organism>
<dbReference type="PANTHER" id="PTHR30092:SF0">
    <property type="entry name" value="INNER MEMBRANE PROTEIN CRED"/>
    <property type="match status" value="1"/>
</dbReference>